<feature type="region of interest" description="Disordered" evidence="1">
    <location>
        <begin position="1"/>
        <end position="71"/>
    </location>
</feature>
<evidence type="ECO:0000313" key="2">
    <source>
        <dbReference type="EMBL" id="PWV70724.1"/>
    </source>
</evidence>
<accession>A0A317N6L5</accession>
<reference evidence="2 3" key="1">
    <citation type="submission" date="2018-05" db="EMBL/GenBank/DDBJ databases">
        <title>Genomic Encyclopedia of Type Strains, Phase IV (KMG-IV): sequencing the most valuable type-strain genomes for metagenomic binning, comparative biology and taxonomic classification.</title>
        <authorList>
            <person name="Goeker M."/>
        </authorList>
    </citation>
    <scope>NUCLEOTIDE SEQUENCE [LARGE SCALE GENOMIC DNA]</scope>
    <source>
        <strain evidence="2 3">DSM 44717</strain>
    </source>
</reference>
<proteinExistence type="predicted"/>
<evidence type="ECO:0000256" key="1">
    <source>
        <dbReference type="SAM" id="MobiDB-lite"/>
    </source>
</evidence>
<feature type="compositionally biased region" description="Polar residues" evidence="1">
    <location>
        <begin position="62"/>
        <end position="71"/>
    </location>
</feature>
<keyword evidence="3" id="KW-1185">Reference proteome</keyword>
<sequence>MPEQTCDSPSPRGRRTRRTTPGSGLALCGLGIHPRRPRPYPRAAGLCPNPPATPGDELPEAGTTTSPESTD</sequence>
<comment type="caution">
    <text evidence="2">The sequence shown here is derived from an EMBL/GenBank/DDBJ whole genome shotgun (WGS) entry which is preliminary data.</text>
</comment>
<dbReference type="AlphaFoldDB" id="A0A317N6L5"/>
<name>A0A317N6L5_9NOCA</name>
<organism evidence="2 3">
    <name type="scientific">Nocardia neocaledoniensis</name>
    <dbReference type="NCBI Taxonomy" id="236511"/>
    <lineage>
        <taxon>Bacteria</taxon>
        <taxon>Bacillati</taxon>
        <taxon>Actinomycetota</taxon>
        <taxon>Actinomycetes</taxon>
        <taxon>Mycobacteriales</taxon>
        <taxon>Nocardiaceae</taxon>
        <taxon>Nocardia</taxon>
    </lineage>
</organism>
<dbReference type="RefSeq" id="WP_146229433.1">
    <property type="nucleotide sequence ID" value="NZ_QGTL01000012.1"/>
</dbReference>
<dbReference type="EMBL" id="QGTL01000012">
    <property type="protein sequence ID" value="PWV70724.1"/>
    <property type="molecule type" value="Genomic_DNA"/>
</dbReference>
<protein>
    <submittedName>
        <fullName evidence="2">Uncharacterized protein</fullName>
    </submittedName>
</protein>
<dbReference type="Proteomes" id="UP000246410">
    <property type="component" value="Unassembled WGS sequence"/>
</dbReference>
<evidence type="ECO:0000313" key="3">
    <source>
        <dbReference type="Proteomes" id="UP000246410"/>
    </source>
</evidence>
<gene>
    <name evidence="2" type="ORF">DFR69_112144</name>
</gene>